<dbReference type="Proteomes" id="UP000477070">
    <property type="component" value="Unassembled WGS sequence"/>
</dbReference>
<proteinExistence type="predicted"/>
<reference evidence="1 4" key="4">
    <citation type="submission" date="2019-12" db="EMBL/GenBank/DDBJ databases">
        <title>Multi-Generational Helicobacter saguini Isolates.</title>
        <authorList>
            <person name="Mannion A."/>
            <person name="Shen Z."/>
            <person name="Fox J.G."/>
        </authorList>
    </citation>
    <scope>NUCLEOTIDE SEQUENCE [LARGE SCALE GENOMIC DNA]</scope>
    <source>
        <strain evidence="1">16-048</strain>
        <strain evidence="4">16-048 (F4)</strain>
    </source>
</reference>
<dbReference type="RefSeq" id="WP_034572446.1">
    <property type="nucleotide sequence ID" value="NZ_JRMP02000018.1"/>
</dbReference>
<organism evidence="2 3">
    <name type="scientific">Helicobacter saguini</name>
    <dbReference type="NCBI Taxonomy" id="1548018"/>
    <lineage>
        <taxon>Bacteria</taxon>
        <taxon>Pseudomonadati</taxon>
        <taxon>Campylobacterota</taxon>
        <taxon>Epsilonproteobacteria</taxon>
        <taxon>Campylobacterales</taxon>
        <taxon>Helicobacteraceae</taxon>
        <taxon>Helicobacter</taxon>
    </lineage>
</organism>
<sequence length="274" mass="30680">MIQPAHLQNLISQMATTKGKELNANLPMLLRILDKKGADKYLVQLGKLIIETQSNKELKIGTNYWANVKQGKDGLIISDLIKQPKMLETLSNARLKLTSSDLKELMSETQKGGRALESVFKEFLLERLPLATSKQEFLELSNLLVALQNGVFSMVIQDENGKDSLVQLKKQVDFLEFYSLFPHLGEISGVVSRGDFTFDSTDSASLDSEKLPDSIESSDINLRMQVMSNQVKNLLLKNIDSLKGFNEVRIDVGETTPLWDLSAFEPSYILNLKG</sequence>
<name>A0A347VNS7_9HELI</name>
<protein>
    <submittedName>
        <fullName evidence="2">Uncharacterized protein</fullName>
    </submittedName>
</protein>
<evidence type="ECO:0000313" key="1">
    <source>
        <dbReference type="EMBL" id="MWV70026.1"/>
    </source>
</evidence>
<reference evidence="2" key="3">
    <citation type="submission" date="2018-04" db="EMBL/GenBank/DDBJ databases">
        <authorList>
            <person name="Sheh A."/>
            <person name="Shen Z."/>
            <person name="Mannion A.J."/>
            <person name="Fox J.G."/>
        </authorList>
    </citation>
    <scope>NUCLEOTIDE SEQUENCE</scope>
    <source>
        <strain evidence="2">MIT 97-6194</strain>
    </source>
</reference>
<gene>
    <name evidence="1" type="ORF">DCO61_08450</name>
    <name evidence="2" type="ORF">LS64_009905</name>
</gene>
<reference evidence="2 3" key="2">
    <citation type="journal article" date="2016" name="Infect. Immun.">
        <title>Helicobacter saguini, a Novel Helicobacter Isolated from Cotton-Top Tamarins with Ulcerative Colitis, Has Proinflammatory Properties and Induces Typhlocolitis and Dysplasia in Gnotobiotic IL-10-/- Mice.</title>
        <authorList>
            <person name="Shen Z."/>
            <person name="Mannion A."/>
            <person name="Whary M.T."/>
            <person name="Muthupalani S."/>
            <person name="Sheh A."/>
            <person name="Feng Y."/>
            <person name="Gong G."/>
            <person name="Vandamme P."/>
            <person name="Holcombe H.R."/>
            <person name="Paster B.J."/>
            <person name="Fox J.G."/>
        </authorList>
    </citation>
    <scope>NUCLEOTIDE SEQUENCE [LARGE SCALE GENOMIC DNA]</scope>
    <source>
        <strain evidence="2 3">MIT 97-6194</strain>
    </source>
</reference>
<accession>A0A347VNS7</accession>
<keyword evidence="3" id="KW-1185">Reference proteome</keyword>
<evidence type="ECO:0000313" key="4">
    <source>
        <dbReference type="Proteomes" id="UP000477070"/>
    </source>
</evidence>
<dbReference type="AlphaFoldDB" id="A0A347VNS7"/>
<dbReference type="STRING" id="1548018.LS64_09085"/>
<dbReference type="OrthoDB" id="5329898at2"/>
<reference evidence="2 3" key="1">
    <citation type="journal article" date="2014" name="Genome Announc.">
        <title>Draft genome sequences of eight enterohepatic helicobacter species isolated from both laboratory and wild rodents.</title>
        <authorList>
            <person name="Sheh A."/>
            <person name="Shen Z."/>
            <person name="Fox J.G."/>
        </authorList>
    </citation>
    <scope>NUCLEOTIDE SEQUENCE [LARGE SCALE GENOMIC DNA]</scope>
    <source>
        <strain evidence="2 3">MIT 97-6194</strain>
    </source>
</reference>
<evidence type="ECO:0000313" key="3">
    <source>
        <dbReference type="Proteomes" id="UP000029714"/>
    </source>
</evidence>
<comment type="caution">
    <text evidence="2">The sequence shown here is derived from an EMBL/GenBank/DDBJ whole genome shotgun (WGS) entry which is preliminary data.</text>
</comment>
<dbReference type="Proteomes" id="UP000029714">
    <property type="component" value="Unassembled WGS sequence"/>
</dbReference>
<evidence type="ECO:0000313" key="2">
    <source>
        <dbReference type="EMBL" id="TLD92728.1"/>
    </source>
</evidence>
<dbReference type="EMBL" id="QBIU01000001">
    <property type="protein sequence ID" value="MWV70026.1"/>
    <property type="molecule type" value="Genomic_DNA"/>
</dbReference>
<dbReference type="EMBL" id="JRMP02000018">
    <property type="protein sequence ID" value="TLD92728.1"/>
    <property type="molecule type" value="Genomic_DNA"/>
</dbReference>